<evidence type="ECO:0000256" key="5">
    <source>
        <dbReference type="PROSITE-ProRule" id="PRU00284"/>
    </source>
</evidence>
<dbReference type="PANTHER" id="PTHR32089">
    <property type="entry name" value="METHYL-ACCEPTING CHEMOTAXIS PROTEIN MCPB"/>
    <property type="match status" value="1"/>
</dbReference>
<name>A0A0J1GPW0_9GAMM</name>
<sequence>MSWFHNLSFRFKFAAPVFIVVTIFSCLFALVMVVFNDQINTDKVLDDHIEPVLVDMDDGYRDLYQVTTAGKGVVLANNDPEQIAHYQMLYADDEPKALGRLLAAQRLVDAGLQDRSLQVTIDQLEEQYARWVKHYAYMVENPTVSVAYYANEREAIEREFATLIDLFKVVRSSVEANAATLQVAIDDEITLATRALSIGVLVAILLSVLTTWFISGIVITPLRRLSESMHDIAQGDGDLTQRIDVQSRDEVGQLGEAFNAFVTTIHQTISEVSSTLVTVQEATAHIQQETQGVALNAASQQEESAQVATAVNEMSATSDNVSQHANDAAQASQRASEESDTARNVLGDAVVSIHKLADDIDASSQVITELERDVGNIASILDVIRGIADQTNLLALNAAIEAARAGEQGRGFAVVADEVRSLASKTQMSTGEIQAMIERLQYGAKEAVVAMASSRESGISTVEQANSANSSLDAISQSINVINEMNLQIATAATQQSQVSEDINQNVQRIAEKSQEMSGTIQSTEQAFVTLATRCQQLRTQVGRFKI</sequence>
<dbReference type="PROSITE" id="PS50885">
    <property type="entry name" value="HAMP"/>
    <property type="match status" value="1"/>
</dbReference>
<dbReference type="PANTHER" id="PTHR32089:SF112">
    <property type="entry name" value="LYSOZYME-LIKE PROTEIN-RELATED"/>
    <property type="match status" value="1"/>
</dbReference>
<dbReference type="OrthoDB" id="2489132at2"/>
<feature type="region of interest" description="Disordered" evidence="6">
    <location>
        <begin position="315"/>
        <end position="341"/>
    </location>
</feature>
<feature type="transmembrane region" description="Helical" evidence="7">
    <location>
        <begin position="13"/>
        <end position="35"/>
    </location>
</feature>
<dbReference type="PATRIC" id="fig|754436.4.peg.899"/>
<evidence type="ECO:0000256" key="1">
    <source>
        <dbReference type="ARBA" id="ARBA00004429"/>
    </source>
</evidence>
<dbReference type="FunFam" id="1.10.287.950:FF:000001">
    <property type="entry name" value="Methyl-accepting chemotaxis sensory transducer"/>
    <property type="match status" value="1"/>
</dbReference>
<keyword evidence="2" id="KW-1003">Cell membrane</keyword>
<dbReference type="RefSeq" id="WP_047873123.1">
    <property type="nucleotide sequence ID" value="NZ_BMYC01000001.1"/>
</dbReference>
<dbReference type="Pfam" id="PF00015">
    <property type="entry name" value="MCPsignal"/>
    <property type="match status" value="1"/>
</dbReference>
<evidence type="ECO:0000256" key="6">
    <source>
        <dbReference type="SAM" id="MobiDB-lite"/>
    </source>
</evidence>
<comment type="similarity">
    <text evidence="4">Belongs to the methyl-accepting chemotaxis (MCP) protein family.</text>
</comment>
<keyword evidence="7" id="KW-0472">Membrane</keyword>
<proteinExistence type="inferred from homology"/>
<comment type="subcellular location">
    <subcellularLocation>
        <location evidence="1">Cell inner membrane</location>
        <topology evidence="1">Multi-pass membrane protein</topology>
    </subcellularLocation>
</comment>
<evidence type="ECO:0000313" key="12">
    <source>
        <dbReference type="Proteomes" id="UP000036426"/>
    </source>
</evidence>
<keyword evidence="12" id="KW-1185">Reference proteome</keyword>
<reference evidence="11 12" key="1">
    <citation type="submission" date="2015-05" db="EMBL/GenBank/DDBJ databases">
        <title>Photobacterium galathea sp. nov.</title>
        <authorList>
            <person name="Machado H."/>
            <person name="Gram L."/>
        </authorList>
    </citation>
    <scope>NUCLEOTIDE SEQUENCE [LARGE SCALE GENOMIC DNA]</scope>
    <source>
        <strain evidence="11 12">DSM 25995</strain>
    </source>
</reference>
<evidence type="ECO:0000259" key="10">
    <source>
        <dbReference type="PROSITE" id="PS50885"/>
    </source>
</evidence>
<dbReference type="Proteomes" id="UP000036426">
    <property type="component" value="Unassembled WGS sequence"/>
</dbReference>
<dbReference type="InterPro" id="IPR000727">
    <property type="entry name" value="T_SNARE_dom"/>
</dbReference>
<feature type="domain" description="HAMP" evidence="10">
    <location>
        <begin position="216"/>
        <end position="270"/>
    </location>
</feature>
<dbReference type="SMART" id="SM00283">
    <property type="entry name" value="MA"/>
    <property type="match status" value="1"/>
</dbReference>
<keyword evidence="7" id="KW-0812">Transmembrane</keyword>
<gene>
    <name evidence="11" type="ORF">ABT58_04225</name>
</gene>
<comment type="caution">
    <text evidence="11">The sequence shown here is derived from an EMBL/GenBank/DDBJ whole genome shotgun (WGS) entry which is preliminary data.</text>
</comment>
<evidence type="ECO:0000256" key="3">
    <source>
        <dbReference type="ARBA" id="ARBA00023224"/>
    </source>
</evidence>
<dbReference type="Gene3D" id="1.10.287.950">
    <property type="entry name" value="Methyl-accepting chemotaxis protein"/>
    <property type="match status" value="1"/>
</dbReference>
<dbReference type="CDD" id="cd06225">
    <property type="entry name" value="HAMP"/>
    <property type="match status" value="1"/>
</dbReference>
<dbReference type="PROSITE" id="PS50192">
    <property type="entry name" value="T_SNARE"/>
    <property type="match status" value="1"/>
</dbReference>
<feature type="compositionally biased region" description="Polar residues" evidence="6">
    <location>
        <begin position="315"/>
        <end position="325"/>
    </location>
</feature>
<dbReference type="EMBL" id="LDOV01000010">
    <property type="protein sequence ID" value="KLV01671.1"/>
    <property type="molecule type" value="Genomic_DNA"/>
</dbReference>
<evidence type="ECO:0000313" key="11">
    <source>
        <dbReference type="EMBL" id="KLV01671.1"/>
    </source>
</evidence>
<organism evidence="11 12">
    <name type="scientific">Photobacterium aphoticum</name>
    <dbReference type="NCBI Taxonomy" id="754436"/>
    <lineage>
        <taxon>Bacteria</taxon>
        <taxon>Pseudomonadati</taxon>
        <taxon>Pseudomonadota</taxon>
        <taxon>Gammaproteobacteria</taxon>
        <taxon>Vibrionales</taxon>
        <taxon>Vibrionaceae</taxon>
        <taxon>Photobacterium</taxon>
    </lineage>
</organism>
<keyword evidence="3 5" id="KW-0807">Transducer</keyword>
<evidence type="ECO:0000256" key="2">
    <source>
        <dbReference type="ARBA" id="ARBA00022519"/>
    </source>
</evidence>
<dbReference type="GO" id="GO:0007165">
    <property type="term" value="P:signal transduction"/>
    <property type="evidence" value="ECO:0007669"/>
    <property type="project" value="UniProtKB-KW"/>
</dbReference>
<dbReference type="InterPro" id="IPR004089">
    <property type="entry name" value="MCPsignal_dom"/>
</dbReference>
<feature type="transmembrane region" description="Helical" evidence="7">
    <location>
        <begin position="198"/>
        <end position="219"/>
    </location>
</feature>
<accession>A0A0J1GPW0</accession>
<evidence type="ECO:0000256" key="4">
    <source>
        <dbReference type="ARBA" id="ARBA00029447"/>
    </source>
</evidence>
<evidence type="ECO:0000256" key="7">
    <source>
        <dbReference type="SAM" id="Phobius"/>
    </source>
</evidence>
<dbReference type="Gene3D" id="6.10.340.10">
    <property type="match status" value="1"/>
</dbReference>
<dbReference type="CDD" id="cd11386">
    <property type="entry name" value="MCP_signal"/>
    <property type="match status" value="1"/>
</dbReference>
<feature type="domain" description="Methyl-accepting transducer" evidence="8">
    <location>
        <begin position="275"/>
        <end position="511"/>
    </location>
</feature>
<dbReference type="SUPFAM" id="SSF58104">
    <property type="entry name" value="Methyl-accepting chemotaxis protein (MCP) signaling domain"/>
    <property type="match status" value="1"/>
</dbReference>
<dbReference type="AlphaFoldDB" id="A0A0J1GPW0"/>
<protein>
    <submittedName>
        <fullName evidence="11">Chemotaxis protein</fullName>
    </submittedName>
</protein>
<dbReference type="GO" id="GO:0005886">
    <property type="term" value="C:plasma membrane"/>
    <property type="evidence" value="ECO:0007669"/>
    <property type="project" value="UniProtKB-SubCell"/>
</dbReference>
<dbReference type="Pfam" id="PF00672">
    <property type="entry name" value="HAMP"/>
    <property type="match status" value="1"/>
</dbReference>
<evidence type="ECO:0000259" key="8">
    <source>
        <dbReference type="PROSITE" id="PS50111"/>
    </source>
</evidence>
<dbReference type="InterPro" id="IPR003660">
    <property type="entry name" value="HAMP_dom"/>
</dbReference>
<feature type="domain" description="T-SNARE coiled-coil homology" evidence="9">
    <location>
        <begin position="462"/>
        <end position="524"/>
    </location>
</feature>
<keyword evidence="2" id="KW-0997">Cell inner membrane</keyword>
<dbReference type="PROSITE" id="PS50111">
    <property type="entry name" value="CHEMOTAXIS_TRANSDUC_2"/>
    <property type="match status" value="1"/>
</dbReference>
<dbReference type="SMART" id="SM00304">
    <property type="entry name" value="HAMP"/>
    <property type="match status" value="1"/>
</dbReference>
<dbReference type="GO" id="GO:0006935">
    <property type="term" value="P:chemotaxis"/>
    <property type="evidence" value="ECO:0007669"/>
    <property type="project" value="UniProtKB-ARBA"/>
</dbReference>
<keyword evidence="7" id="KW-1133">Transmembrane helix</keyword>
<evidence type="ECO:0000259" key="9">
    <source>
        <dbReference type="PROSITE" id="PS50192"/>
    </source>
</evidence>